<accession>A0A4Q1CKN3</accession>
<feature type="binding site" evidence="8">
    <location>
        <begin position="30"/>
        <end position="37"/>
    </location>
    <ligand>
        <name>ATP</name>
        <dbReference type="ChEBI" id="CHEBI:30616"/>
    </ligand>
</feature>
<dbReference type="GO" id="GO:0005524">
    <property type="term" value="F:ATP binding"/>
    <property type="evidence" value="ECO:0007669"/>
    <property type="project" value="UniProtKB-KW"/>
</dbReference>
<comment type="function">
    <text evidence="8">Catalyzes the condensation of pantoate with beta-alanine in an ATP-dependent reaction via a pantoyl-adenylate intermediate.</text>
</comment>
<dbReference type="InterPro" id="IPR003721">
    <property type="entry name" value="Pantoate_ligase"/>
</dbReference>
<dbReference type="NCBIfam" id="TIGR00018">
    <property type="entry name" value="panC"/>
    <property type="match status" value="1"/>
</dbReference>
<evidence type="ECO:0000256" key="3">
    <source>
        <dbReference type="ARBA" id="ARBA00022598"/>
    </source>
</evidence>
<protein>
    <recommendedName>
        <fullName evidence="8">Pantothenate synthetase</fullName>
        <shortName evidence="8">PS</shortName>
        <ecNumber evidence="8">6.3.2.1</ecNumber>
    </recommendedName>
    <alternativeName>
        <fullName evidence="8">Pantoate--beta-alanine ligase</fullName>
    </alternativeName>
    <alternativeName>
        <fullName evidence="8">Pantoate-activating enzyme</fullName>
    </alternativeName>
</protein>
<dbReference type="AlphaFoldDB" id="A0A4Q1CKN3"/>
<evidence type="ECO:0000256" key="8">
    <source>
        <dbReference type="HAMAP-Rule" id="MF_00158"/>
    </source>
</evidence>
<evidence type="ECO:0000256" key="5">
    <source>
        <dbReference type="ARBA" id="ARBA00022741"/>
    </source>
</evidence>
<dbReference type="OrthoDB" id="9773087at2"/>
<feature type="binding site" evidence="8">
    <location>
        <begin position="186"/>
        <end position="189"/>
    </location>
    <ligand>
        <name>ATP</name>
        <dbReference type="ChEBI" id="CHEBI:30616"/>
    </ligand>
</feature>
<dbReference type="EC" id="6.3.2.1" evidence="8"/>
<proteinExistence type="inferred from homology"/>
<comment type="subunit">
    <text evidence="8">Homodimer.</text>
</comment>
<dbReference type="EMBL" id="SDHW01000001">
    <property type="protein sequence ID" value="RXK61470.1"/>
    <property type="molecule type" value="Genomic_DNA"/>
</dbReference>
<evidence type="ECO:0000256" key="1">
    <source>
        <dbReference type="ARBA" id="ARBA00004990"/>
    </source>
</evidence>
<dbReference type="UniPathway" id="UPA00028">
    <property type="reaction ID" value="UER00005"/>
</dbReference>
<dbReference type="Gene3D" id="3.30.1300.10">
    <property type="entry name" value="Pantoate-beta-alanine ligase, C-terminal domain"/>
    <property type="match status" value="1"/>
</dbReference>
<evidence type="ECO:0000313" key="10">
    <source>
        <dbReference type="Proteomes" id="UP000290204"/>
    </source>
</evidence>
<comment type="similarity">
    <text evidence="2 8">Belongs to the pantothenate synthetase family.</text>
</comment>
<evidence type="ECO:0000256" key="7">
    <source>
        <dbReference type="ARBA" id="ARBA00048258"/>
    </source>
</evidence>
<evidence type="ECO:0000256" key="2">
    <source>
        <dbReference type="ARBA" id="ARBA00009256"/>
    </source>
</evidence>
<dbReference type="Gene3D" id="3.40.50.620">
    <property type="entry name" value="HUPs"/>
    <property type="match status" value="1"/>
</dbReference>
<sequence>MLIFHTISELQTYLRSARKKGLKTGFVPTMGALHKGHVSLLQQAKSYTDITICSIFVNPTQFNDLNDFKKYPVTINADIEKLLGFGTDILFLPSVAEIYPNGTTDLPHFELGFLETVLEGKYRPGHFQGVYQVMNRLLQIVEADDLFMGQKDYQQCMIIQHLIKQENSNTRLHIAPTLREEDGLAMSSRNIRLSDAQRTTAAYIYKALQQMKQQLHQGDLKNIKEAASGLLTYNGFIVDYTELANASTLEPLDNWNGTDPVVALIAAHLGEVRLIDNMVLTH</sequence>
<dbReference type="GO" id="GO:0004592">
    <property type="term" value="F:pantoate-beta-alanine ligase activity"/>
    <property type="evidence" value="ECO:0007669"/>
    <property type="project" value="UniProtKB-UniRule"/>
</dbReference>
<dbReference type="InterPro" id="IPR014729">
    <property type="entry name" value="Rossmann-like_a/b/a_fold"/>
</dbReference>
<dbReference type="CDD" id="cd00560">
    <property type="entry name" value="PanC"/>
    <property type="match status" value="1"/>
</dbReference>
<keyword evidence="3 8" id="KW-0436">Ligase</keyword>
<name>A0A4Q1CKN3_9BACT</name>
<dbReference type="PANTHER" id="PTHR21299:SF1">
    <property type="entry name" value="PANTOATE--BETA-ALANINE LIGASE"/>
    <property type="match status" value="1"/>
</dbReference>
<keyword evidence="5 8" id="KW-0547">Nucleotide-binding</keyword>
<dbReference type="Proteomes" id="UP000290204">
    <property type="component" value="Unassembled WGS sequence"/>
</dbReference>
<keyword evidence="6 8" id="KW-0067">ATP-binding</keyword>
<dbReference type="PANTHER" id="PTHR21299">
    <property type="entry name" value="CYTIDYLATE KINASE/PANTOATE-BETA-ALANINE LIGASE"/>
    <property type="match status" value="1"/>
</dbReference>
<gene>
    <name evidence="8" type="primary">panC</name>
    <name evidence="9" type="ORF">ESA94_00170</name>
</gene>
<feature type="binding site" evidence="8">
    <location>
        <position position="61"/>
    </location>
    <ligand>
        <name>beta-alanine</name>
        <dbReference type="ChEBI" id="CHEBI:57966"/>
    </ligand>
</feature>
<comment type="miscellaneous">
    <text evidence="8">The reaction proceeds by a bi uni uni bi ping pong mechanism.</text>
</comment>
<dbReference type="SUPFAM" id="SSF52374">
    <property type="entry name" value="Nucleotidylyl transferase"/>
    <property type="match status" value="1"/>
</dbReference>
<feature type="active site" description="Proton donor" evidence="8">
    <location>
        <position position="37"/>
    </location>
</feature>
<organism evidence="9 10">
    <name type="scientific">Lacibacter luteus</name>
    <dbReference type="NCBI Taxonomy" id="2508719"/>
    <lineage>
        <taxon>Bacteria</taxon>
        <taxon>Pseudomonadati</taxon>
        <taxon>Bacteroidota</taxon>
        <taxon>Chitinophagia</taxon>
        <taxon>Chitinophagales</taxon>
        <taxon>Chitinophagaceae</taxon>
        <taxon>Lacibacter</taxon>
    </lineage>
</organism>
<comment type="pathway">
    <text evidence="1 8">Cofactor biosynthesis; (R)-pantothenate biosynthesis; (R)-pantothenate from (R)-pantoate and beta-alanine: step 1/1.</text>
</comment>
<feature type="binding site" evidence="8">
    <location>
        <begin position="149"/>
        <end position="152"/>
    </location>
    <ligand>
        <name>ATP</name>
        <dbReference type="ChEBI" id="CHEBI:30616"/>
    </ligand>
</feature>
<comment type="subcellular location">
    <subcellularLocation>
        <location evidence="8">Cytoplasm</location>
    </subcellularLocation>
</comment>
<dbReference type="GO" id="GO:0015940">
    <property type="term" value="P:pantothenate biosynthetic process"/>
    <property type="evidence" value="ECO:0007669"/>
    <property type="project" value="UniProtKB-UniRule"/>
</dbReference>
<comment type="catalytic activity">
    <reaction evidence="7 8">
        <text>(R)-pantoate + beta-alanine + ATP = (R)-pantothenate + AMP + diphosphate + H(+)</text>
        <dbReference type="Rhea" id="RHEA:10912"/>
        <dbReference type="ChEBI" id="CHEBI:15378"/>
        <dbReference type="ChEBI" id="CHEBI:15980"/>
        <dbReference type="ChEBI" id="CHEBI:29032"/>
        <dbReference type="ChEBI" id="CHEBI:30616"/>
        <dbReference type="ChEBI" id="CHEBI:33019"/>
        <dbReference type="ChEBI" id="CHEBI:57966"/>
        <dbReference type="ChEBI" id="CHEBI:456215"/>
        <dbReference type="EC" id="6.3.2.1"/>
    </reaction>
</comment>
<keyword evidence="8" id="KW-0963">Cytoplasm</keyword>
<reference evidence="9 10" key="1">
    <citation type="submission" date="2019-01" db="EMBL/GenBank/DDBJ databases">
        <title>Lacibacter sp. strain TTM-7.</title>
        <authorList>
            <person name="Chen W.-M."/>
        </authorList>
    </citation>
    <scope>NUCLEOTIDE SEQUENCE [LARGE SCALE GENOMIC DNA]</scope>
    <source>
        <strain evidence="9 10">TTM-7</strain>
    </source>
</reference>
<dbReference type="Pfam" id="PF02569">
    <property type="entry name" value="Pantoate_ligase"/>
    <property type="match status" value="1"/>
</dbReference>
<comment type="caution">
    <text evidence="9">The sequence shown here is derived from an EMBL/GenBank/DDBJ whole genome shotgun (WGS) entry which is preliminary data.</text>
</comment>
<evidence type="ECO:0000256" key="6">
    <source>
        <dbReference type="ARBA" id="ARBA00022840"/>
    </source>
</evidence>
<dbReference type="RefSeq" id="WP_129128843.1">
    <property type="nucleotide sequence ID" value="NZ_SDHW01000001.1"/>
</dbReference>
<evidence type="ECO:0000256" key="4">
    <source>
        <dbReference type="ARBA" id="ARBA00022655"/>
    </source>
</evidence>
<dbReference type="InterPro" id="IPR042176">
    <property type="entry name" value="Pantoate_ligase_C"/>
</dbReference>
<feature type="binding site" evidence="8">
    <location>
        <position position="61"/>
    </location>
    <ligand>
        <name>(R)-pantoate</name>
        <dbReference type="ChEBI" id="CHEBI:15980"/>
    </ligand>
</feature>
<dbReference type="GO" id="GO:0005737">
    <property type="term" value="C:cytoplasm"/>
    <property type="evidence" value="ECO:0007669"/>
    <property type="project" value="UniProtKB-SubCell"/>
</dbReference>
<feature type="binding site" evidence="8">
    <location>
        <position position="155"/>
    </location>
    <ligand>
        <name>(R)-pantoate</name>
        <dbReference type="ChEBI" id="CHEBI:15980"/>
    </ligand>
</feature>
<keyword evidence="10" id="KW-1185">Reference proteome</keyword>
<evidence type="ECO:0000313" key="9">
    <source>
        <dbReference type="EMBL" id="RXK61470.1"/>
    </source>
</evidence>
<keyword evidence="4 8" id="KW-0566">Pantothenate biosynthesis</keyword>
<dbReference type="HAMAP" id="MF_00158">
    <property type="entry name" value="PanC"/>
    <property type="match status" value="1"/>
</dbReference>
<feature type="binding site" evidence="8">
    <location>
        <position position="178"/>
    </location>
    <ligand>
        <name>ATP</name>
        <dbReference type="ChEBI" id="CHEBI:30616"/>
    </ligand>
</feature>